<dbReference type="PANTHER" id="PTHR47514:SF1">
    <property type="entry name" value="TRANSKETOLASE N-TERMINAL SECTION-RELATED"/>
    <property type="match status" value="1"/>
</dbReference>
<dbReference type="SUPFAM" id="SSF52518">
    <property type="entry name" value="Thiamin diphosphate-binding fold (THDP-binding)"/>
    <property type="match status" value="1"/>
</dbReference>
<accession>A0A4P6M180</accession>
<protein>
    <submittedName>
        <fullName evidence="5">Transketolase 1</fullName>
        <ecNumber evidence="5">2.2.1.1</ecNumber>
    </submittedName>
</protein>
<dbReference type="RefSeq" id="WP_130181058.1">
    <property type="nucleotide sequence ID" value="NZ_CP035945.1"/>
</dbReference>
<dbReference type="KEGG" id="bpro:PMF13cell1_02747"/>
<dbReference type="CDD" id="cd02012">
    <property type="entry name" value="TPP_TK"/>
    <property type="match status" value="1"/>
</dbReference>
<comment type="similarity">
    <text evidence="2">Belongs to the transketolase family.</text>
</comment>
<dbReference type="InterPro" id="IPR029061">
    <property type="entry name" value="THDP-binding"/>
</dbReference>
<sequence length="273" mass="30016">MNSTELKQVADHLRMTAVDMVYKGKDGHPGPALSIADIMAVLFFDEMRIDPANPEWEDRDRFILSKGHACPIYYAALSEKGYFGEKIEDFKLRALGSRFQGHPVMNKTKGVDMTSGSLGNGISIAGGMALAGKYRKKDYYVYVIVGDGELQEGVCWEGINSAAAHKLDNLIVFVDKNGWQSGSSVQETIGSNNIKERFEAFRWNTQEIDGHDISAIKAAVTKAKEAKGKPSVIVCDCVKGKGLSFMENDNAWHKGVPTEEQYQQAVKELGGAE</sequence>
<proteinExistence type="inferred from homology"/>
<dbReference type="EC" id="2.2.1.1" evidence="5"/>
<evidence type="ECO:0000256" key="2">
    <source>
        <dbReference type="ARBA" id="ARBA00007131"/>
    </source>
</evidence>
<keyword evidence="3" id="KW-0786">Thiamine pyrophosphate</keyword>
<organism evidence="5 6">
    <name type="scientific">Blautia producta</name>
    <dbReference type="NCBI Taxonomy" id="33035"/>
    <lineage>
        <taxon>Bacteria</taxon>
        <taxon>Bacillati</taxon>
        <taxon>Bacillota</taxon>
        <taxon>Clostridia</taxon>
        <taxon>Lachnospirales</taxon>
        <taxon>Lachnospiraceae</taxon>
        <taxon>Blautia</taxon>
    </lineage>
</organism>
<evidence type="ECO:0000256" key="3">
    <source>
        <dbReference type="ARBA" id="ARBA00023052"/>
    </source>
</evidence>
<gene>
    <name evidence="5" type="primary">tktA_2</name>
    <name evidence="5" type="ORF">PMF13cell1_02747</name>
</gene>
<name>A0A4P6M180_9FIRM</name>
<feature type="domain" description="Transketolase N-terminal" evidence="4">
    <location>
        <begin position="7"/>
        <end position="270"/>
    </location>
</feature>
<dbReference type="PANTHER" id="PTHR47514">
    <property type="entry name" value="TRANSKETOLASE N-TERMINAL SECTION-RELATED"/>
    <property type="match status" value="1"/>
</dbReference>
<evidence type="ECO:0000313" key="6">
    <source>
        <dbReference type="Proteomes" id="UP000289794"/>
    </source>
</evidence>
<evidence type="ECO:0000313" key="5">
    <source>
        <dbReference type="EMBL" id="QBE97193.1"/>
    </source>
</evidence>
<reference evidence="5 6" key="1">
    <citation type="submission" date="2019-01" db="EMBL/GenBank/DDBJ databases">
        <title>PMF-metabolizing Aryl O-demethylase.</title>
        <authorList>
            <person name="Kim M."/>
        </authorList>
    </citation>
    <scope>NUCLEOTIDE SEQUENCE [LARGE SCALE GENOMIC DNA]</scope>
    <source>
        <strain evidence="5 6">PMF1</strain>
    </source>
</reference>
<comment type="cofactor">
    <cofactor evidence="1">
        <name>thiamine diphosphate</name>
        <dbReference type="ChEBI" id="CHEBI:58937"/>
    </cofactor>
</comment>
<evidence type="ECO:0000259" key="4">
    <source>
        <dbReference type="Pfam" id="PF00456"/>
    </source>
</evidence>
<evidence type="ECO:0000256" key="1">
    <source>
        <dbReference type="ARBA" id="ARBA00001964"/>
    </source>
</evidence>
<dbReference type="InterPro" id="IPR005474">
    <property type="entry name" value="Transketolase_N"/>
</dbReference>
<keyword evidence="5" id="KW-0808">Transferase</keyword>
<dbReference type="Proteomes" id="UP000289794">
    <property type="component" value="Chromosome"/>
</dbReference>
<dbReference type="AlphaFoldDB" id="A0A4P6M180"/>
<dbReference type="Pfam" id="PF00456">
    <property type="entry name" value="Transketolase_N"/>
    <property type="match status" value="1"/>
</dbReference>
<dbReference type="GO" id="GO:0004802">
    <property type="term" value="F:transketolase activity"/>
    <property type="evidence" value="ECO:0007669"/>
    <property type="project" value="UniProtKB-EC"/>
</dbReference>
<dbReference type="Gene3D" id="3.40.50.970">
    <property type="match status" value="1"/>
</dbReference>
<dbReference type="EMBL" id="CP035945">
    <property type="protein sequence ID" value="QBE97193.1"/>
    <property type="molecule type" value="Genomic_DNA"/>
</dbReference>